<dbReference type="SUPFAM" id="SSF56176">
    <property type="entry name" value="FAD-binding/transporter-associated domain-like"/>
    <property type="match status" value="1"/>
</dbReference>
<dbReference type="Gene3D" id="3.30.43.10">
    <property type="entry name" value="Uridine Diphospho-n-acetylenolpyruvylglucosamine Reductase, domain 2"/>
    <property type="match status" value="1"/>
</dbReference>
<dbReference type="AlphaFoldDB" id="A0A2P5HNX7"/>
<dbReference type="InParanoid" id="A0A2P5HNX7"/>
<proteinExistence type="inferred from homology"/>
<keyword evidence="3" id="KW-0274">FAD</keyword>
<dbReference type="OrthoDB" id="2151789at2759"/>
<evidence type="ECO:0000256" key="1">
    <source>
        <dbReference type="ARBA" id="ARBA00005466"/>
    </source>
</evidence>
<dbReference type="InterPro" id="IPR016167">
    <property type="entry name" value="FAD-bd_PCMH_sub1"/>
</dbReference>
<protein>
    <submittedName>
        <fullName evidence="6">Oxidoreductase</fullName>
    </submittedName>
</protein>
<reference evidence="6" key="1">
    <citation type="submission" date="2017-09" db="EMBL/GenBank/DDBJ databases">
        <title>Polyketide synthases of a Diaporthe helianthi virulent isolate.</title>
        <authorList>
            <person name="Baroncelli R."/>
        </authorList>
    </citation>
    <scope>NUCLEOTIDE SEQUENCE [LARGE SCALE GENOMIC DNA]</scope>
    <source>
        <strain evidence="6">7/96</strain>
    </source>
</reference>
<organism evidence="6 7">
    <name type="scientific">Diaporthe helianthi</name>
    <dbReference type="NCBI Taxonomy" id="158607"/>
    <lineage>
        <taxon>Eukaryota</taxon>
        <taxon>Fungi</taxon>
        <taxon>Dikarya</taxon>
        <taxon>Ascomycota</taxon>
        <taxon>Pezizomycotina</taxon>
        <taxon>Sordariomycetes</taxon>
        <taxon>Sordariomycetidae</taxon>
        <taxon>Diaporthales</taxon>
        <taxon>Diaporthaceae</taxon>
        <taxon>Diaporthe</taxon>
    </lineage>
</organism>
<evidence type="ECO:0000256" key="3">
    <source>
        <dbReference type="ARBA" id="ARBA00022827"/>
    </source>
</evidence>
<gene>
    <name evidence="6" type="ORF">DHEL01_v209669</name>
</gene>
<evidence type="ECO:0000256" key="4">
    <source>
        <dbReference type="ARBA" id="ARBA00023002"/>
    </source>
</evidence>
<dbReference type="GO" id="GO:0071949">
    <property type="term" value="F:FAD binding"/>
    <property type="evidence" value="ECO:0007669"/>
    <property type="project" value="InterPro"/>
</dbReference>
<dbReference type="InterPro" id="IPR006094">
    <property type="entry name" value="Oxid_FAD_bind_N"/>
</dbReference>
<dbReference type="InterPro" id="IPR050416">
    <property type="entry name" value="FAD-linked_Oxidoreductase"/>
</dbReference>
<keyword evidence="4" id="KW-0560">Oxidoreductase</keyword>
<dbReference type="Pfam" id="PF01565">
    <property type="entry name" value="FAD_binding_4"/>
    <property type="match status" value="1"/>
</dbReference>
<dbReference type="GO" id="GO:0016491">
    <property type="term" value="F:oxidoreductase activity"/>
    <property type="evidence" value="ECO:0007669"/>
    <property type="project" value="UniProtKB-KW"/>
</dbReference>
<evidence type="ECO:0000313" key="6">
    <source>
        <dbReference type="EMBL" id="POS71935.1"/>
    </source>
</evidence>
<evidence type="ECO:0000313" key="7">
    <source>
        <dbReference type="Proteomes" id="UP000094444"/>
    </source>
</evidence>
<dbReference type="Proteomes" id="UP000094444">
    <property type="component" value="Unassembled WGS sequence"/>
</dbReference>
<keyword evidence="7" id="KW-1185">Reference proteome</keyword>
<dbReference type="EMBL" id="MAVT02001129">
    <property type="protein sequence ID" value="POS71935.1"/>
    <property type="molecule type" value="Genomic_DNA"/>
</dbReference>
<comment type="similarity">
    <text evidence="1">Belongs to the oxygen-dependent FAD-linked oxidoreductase family.</text>
</comment>
<sequence>MNSSADHDSEMVASNSVGGVCCLVLSAILGQQKVLTPGTTAYASALGSYFSVQQESMQPTCIVTPQNAQDVSAAVKELVQLHDQGQSFLFAIRSGGHTSWAGASNIQGGPVIDLRALDAIQLSSDKAQVEVGVGATWGDVYSALDPLGLSVNGGRASTPGVGGLTLGSGVSYTSPRYGFTCDTVAEFQVVLADGSIVEANASNNQDLFWALKGGVNNFGIVTRVTLETFQQGPVWSGTLYSLGLYADDVIRNFVKINSATAYDEYASVITSFAYNAASNMTTVANLLQYTKDVVDDAPPVFEGFMAIPTIFRDTKVASMTAITDVTATQNPAGVRSLTMVTTLVSTETALKAAYAQWEASYPALANVTNVFTLILEPLPPAIYKRHADENALGLGNRTESLVIVELFASWTNGADDVLVERTLHNLLGAINKAAKELGALDPYIFANYAYKDQDVMGSYGAASLRKLNQVRDKVDPKRIFTQLVPGGYKIVG</sequence>
<dbReference type="Gene3D" id="3.40.462.20">
    <property type="match status" value="1"/>
</dbReference>
<name>A0A2P5HNX7_DIAHE</name>
<dbReference type="InterPro" id="IPR016166">
    <property type="entry name" value="FAD-bd_PCMH"/>
</dbReference>
<accession>A0A2P5HNX7</accession>
<dbReference type="PANTHER" id="PTHR42973">
    <property type="entry name" value="BINDING OXIDOREDUCTASE, PUTATIVE (AFU_ORTHOLOGUE AFUA_1G17690)-RELATED"/>
    <property type="match status" value="1"/>
</dbReference>
<dbReference type="PROSITE" id="PS51387">
    <property type="entry name" value="FAD_PCMH"/>
    <property type="match status" value="1"/>
</dbReference>
<dbReference type="PANTHER" id="PTHR42973:SF22">
    <property type="entry name" value="FAD-BINDING PCMH-TYPE DOMAIN-CONTAINING PROTEIN-RELATED"/>
    <property type="match status" value="1"/>
</dbReference>
<dbReference type="Gene3D" id="3.30.465.10">
    <property type="match status" value="1"/>
</dbReference>
<feature type="domain" description="FAD-binding PCMH-type" evidence="5">
    <location>
        <begin position="55"/>
        <end position="231"/>
    </location>
</feature>
<evidence type="ECO:0000256" key="2">
    <source>
        <dbReference type="ARBA" id="ARBA00022630"/>
    </source>
</evidence>
<dbReference type="InterPro" id="IPR016169">
    <property type="entry name" value="FAD-bd_PCMH_sub2"/>
</dbReference>
<keyword evidence="2" id="KW-0285">Flavoprotein</keyword>
<dbReference type="STRING" id="158607.A0A2P5HNX7"/>
<evidence type="ECO:0000259" key="5">
    <source>
        <dbReference type="PROSITE" id="PS51387"/>
    </source>
</evidence>
<comment type="caution">
    <text evidence="6">The sequence shown here is derived from an EMBL/GenBank/DDBJ whole genome shotgun (WGS) entry which is preliminary data.</text>
</comment>
<dbReference type="InterPro" id="IPR036318">
    <property type="entry name" value="FAD-bd_PCMH-like_sf"/>
</dbReference>